<dbReference type="InterPro" id="IPR050182">
    <property type="entry name" value="Cytochrome_P450_fam2"/>
</dbReference>
<keyword evidence="4 8" id="KW-0560">Oxidoreductase</keyword>
<keyword evidence="5 7" id="KW-0408">Iron</keyword>
<proteinExistence type="inferred from homology"/>
<dbReference type="GO" id="GO:0016712">
    <property type="term" value="F:oxidoreductase activity, acting on paired donors, with incorporation or reduction of molecular oxygen, reduced flavin or flavoprotein as one donor, and incorporation of one atom of oxygen"/>
    <property type="evidence" value="ECO:0007669"/>
    <property type="project" value="TreeGrafter"/>
</dbReference>
<dbReference type="InterPro" id="IPR036396">
    <property type="entry name" value="Cyt_P450_sf"/>
</dbReference>
<comment type="cofactor">
    <cofactor evidence="1 7">
        <name>heme</name>
        <dbReference type="ChEBI" id="CHEBI:30413"/>
    </cofactor>
</comment>
<evidence type="ECO:0000256" key="2">
    <source>
        <dbReference type="ARBA" id="ARBA00010617"/>
    </source>
</evidence>
<dbReference type="AlphaFoldDB" id="A0AAE0WBL7"/>
<evidence type="ECO:0000256" key="1">
    <source>
        <dbReference type="ARBA" id="ARBA00001971"/>
    </source>
</evidence>
<keyword evidence="7 8" id="KW-0349">Heme</keyword>
<protein>
    <recommendedName>
        <fullName evidence="12">Cytochrome P450</fullName>
    </recommendedName>
</protein>
<dbReference type="GO" id="GO:0020037">
    <property type="term" value="F:heme binding"/>
    <property type="evidence" value="ECO:0007669"/>
    <property type="project" value="InterPro"/>
</dbReference>
<sequence>MSTLEVLLIALVCFIIVYALVLRRSHKNLPPGPRSLPIVGNLFDFPGSKHVYKDFLEYREKYGDVVRLSFGPSRDFILVFGHKAIHKGLIEQGNDFKFRPTNLYLINKLFHGKGVLFGNGEIHQKLRKFTLDTLKSFGLGKKILEERIQDEARILADELKSYGGQPRDIRKTLKKAVANIISGIVYGSRFDYGDPDFLLLIKNIEAIFTTIAGHLPENFWPFLAFLPSSKTRLVLDAAGDMAKYARRRIKEHRETFNPKNIRDFVDLYLKAEGQENEEVVNEENMFRDIIDLSIAGTESTATALAWAVLYLMTNPDVQDKCQKEIIENVGSGRAVSRSDKEKLQYLDATIKETLRLASIVPLAVPHTVLKDTQFEGYTIPKDSTIIFHVNSVLTDPNIWKNPDKFQPERFLTEEGKKTKKELFVPFSLGLRSCPGKPLATTELFLFLGNLLQRFTFKIPPGCPTPSVERVHTGLTCQPHPYQVCAVPN</sequence>
<dbReference type="GO" id="GO:0006082">
    <property type="term" value="P:organic acid metabolic process"/>
    <property type="evidence" value="ECO:0007669"/>
    <property type="project" value="TreeGrafter"/>
</dbReference>
<comment type="similarity">
    <text evidence="2 8">Belongs to the cytochrome P450 family.</text>
</comment>
<feature type="binding site" description="axial binding residue" evidence="7">
    <location>
        <position position="433"/>
    </location>
    <ligand>
        <name>heme</name>
        <dbReference type="ChEBI" id="CHEBI:30413"/>
    </ligand>
    <ligandPart>
        <name>Fe</name>
        <dbReference type="ChEBI" id="CHEBI:18248"/>
    </ligandPart>
</feature>
<reference evidence="10" key="3">
    <citation type="submission" date="2023-05" db="EMBL/GenBank/DDBJ databases">
        <authorList>
            <person name="Smith C.H."/>
        </authorList>
    </citation>
    <scope>NUCLEOTIDE SEQUENCE</scope>
    <source>
        <strain evidence="10">CHS0354</strain>
        <tissue evidence="10">Mantle</tissue>
    </source>
</reference>
<dbReference type="GO" id="GO:0008395">
    <property type="term" value="F:steroid hydroxylase activity"/>
    <property type="evidence" value="ECO:0007669"/>
    <property type="project" value="TreeGrafter"/>
</dbReference>
<keyword evidence="6 8" id="KW-0503">Monooxygenase</keyword>
<feature type="transmembrane region" description="Helical" evidence="9">
    <location>
        <begin position="6"/>
        <end position="22"/>
    </location>
</feature>
<dbReference type="GO" id="GO:0005737">
    <property type="term" value="C:cytoplasm"/>
    <property type="evidence" value="ECO:0007669"/>
    <property type="project" value="TreeGrafter"/>
</dbReference>
<dbReference type="PRINTS" id="PR00385">
    <property type="entry name" value="P450"/>
</dbReference>
<evidence type="ECO:0000256" key="5">
    <source>
        <dbReference type="ARBA" id="ARBA00023004"/>
    </source>
</evidence>
<dbReference type="InterPro" id="IPR017972">
    <property type="entry name" value="Cyt_P450_CS"/>
</dbReference>
<comment type="caution">
    <text evidence="10">The sequence shown here is derived from an EMBL/GenBank/DDBJ whole genome shotgun (WGS) entry which is preliminary data.</text>
</comment>
<evidence type="ECO:0000313" key="10">
    <source>
        <dbReference type="EMBL" id="KAK3608641.1"/>
    </source>
</evidence>
<evidence type="ECO:0000256" key="6">
    <source>
        <dbReference type="ARBA" id="ARBA00023033"/>
    </source>
</evidence>
<dbReference type="FunFam" id="1.10.630.10:FF:000036">
    <property type="entry name" value="CYtochrome P450 family"/>
    <property type="match status" value="1"/>
</dbReference>
<keyword evidence="3 7" id="KW-0479">Metal-binding</keyword>
<reference evidence="10" key="2">
    <citation type="journal article" date="2021" name="Genome Biol. Evol.">
        <title>Developing a high-quality reference genome for a parasitic bivalve with doubly uniparental inheritance (Bivalvia: Unionida).</title>
        <authorList>
            <person name="Smith C.H."/>
        </authorList>
    </citation>
    <scope>NUCLEOTIDE SEQUENCE</scope>
    <source>
        <strain evidence="10">CHS0354</strain>
        <tissue evidence="10">Mantle</tissue>
    </source>
</reference>
<evidence type="ECO:0000256" key="9">
    <source>
        <dbReference type="SAM" id="Phobius"/>
    </source>
</evidence>
<organism evidence="10 11">
    <name type="scientific">Potamilus streckersoni</name>
    <dbReference type="NCBI Taxonomy" id="2493646"/>
    <lineage>
        <taxon>Eukaryota</taxon>
        <taxon>Metazoa</taxon>
        <taxon>Spiralia</taxon>
        <taxon>Lophotrochozoa</taxon>
        <taxon>Mollusca</taxon>
        <taxon>Bivalvia</taxon>
        <taxon>Autobranchia</taxon>
        <taxon>Heteroconchia</taxon>
        <taxon>Palaeoheterodonta</taxon>
        <taxon>Unionida</taxon>
        <taxon>Unionoidea</taxon>
        <taxon>Unionidae</taxon>
        <taxon>Ambleminae</taxon>
        <taxon>Lampsilini</taxon>
        <taxon>Potamilus</taxon>
    </lineage>
</organism>
<name>A0AAE0WBL7_9BIVA</name>
<keyword evidence="9" id="KW-1133">Transmembrane helix</keyword>
<evidence type="ECO:0008006" key="12">
    <source>
        <dbReference type="Google" id="ProtNLM"/>
    </source>
</evidence>
<reference evidence="10" key="1">
    <citation type="journal article" date="2021" name="Genome Biol. Evol.">
        <title>A High-Quality Reference Genome for a Parasitic Bivalve with Doubly Uniparental Inheritance (Bivalvia: Unionida).</title>
        <authorList>
            <person name="Smith C.H."/>
        </authorList>
    </citation>
    <scope>NUCLEOTIDE SEQUENCE</scope>
    <source>
        <strain evidence="10">CHS0354</strain>
    </source>
</reference>
<dbReference type="InterPro" id="IPR002401">
    <property type="entry name" value="Cyt_P450_E_grp-I"/>
</dbReference>
<evidence type="ECO:0000256" key="3">
    <source>
        <dbReference type="ARBA" id="ARBA00022723"/>
    </source>
</evidence>
<keyword evidence="9" id="KW-0812">Transmembrane</keyword>
<dbReference type="Gene3D" id="1.10.630.10">
    <property type="entry name" value="Cytochrome P450"/>
    <property type="match status" value="1"/>
</dbReference>
<evidence type="ECO:0000256" key="8">
    <source>
        <dbReference type="RuleBase" id="RU000461"/>
    </source>
</evidence>
<dbReference type="Pfam" id="PF00067">
    <property type="entry name" value="p450"/>
    <property type="match status" value="1"/>
</dbReference>
<dbReference type="GO" id="GO:0006805">
    <property type="term" value="P:xenobiotic metabolic process"/>
    <property type="evidence" value="ECO:0007669"/>
    <property type="project" value="TreeGrafter"/>
</dbReference>
<dbReference type="SUPFAM" id="SSF48264">
    <property type="entry name" value="Cytochrome P450"/>
    <property type="match status" value="1"/>
</dbReference>
<evidence type="ECO:0000256" key="4">
    <source>
        <dbReference type="ARBA" id="ARBA00023002"/>
    </source>
</evidence>
<keyword evidence="9" id="KW-0472">Membrane</keyword>
<dbReference type="EMBL" id="JAEAOA010002356">
    <property type="protein sequence ID" value="KAK3608641.1"/>
    <property type="molecule type" value="Genomic_DNA"/>
</dbReference>
<evidence type="ECO:0000256" key="7">
    <source>
        <dbReference type="PIRSR" id="PIRSR602401-1"/>
    </source>
</evidence>
<accession>A0AAE0WBL7</accession>
<dbReference type="GO" id="GO:0005506">
    <property type="term" value="F:iron ion binding"/>
    <property type="evidence" value="ECO:0007669"/>
    <property type="project" value="InterPro"/>
</dbReference>
<dbReference type="PROSITE" id="PS00086">
    <property type="entry name" value="CYTOCHROME_P450"/>
    <property type="match status" value="1"/>
</dbReference>
<dbReference type="PRINTS" id="PR00463">
    <property type="entry name" value="EP450I"/>
</dbReference>
<dbReference type="InterPro" id="IPR001128">
    <property type="entry name" value="Cyt_P450"/>
</dbReference>
<dbReference type="Proteomes" id="UP001195483">
    <property type="component" value="Unassembled WGS sequence"/>
</dbReference>
<dbReference type="PANTHER" id="PTHR24300">
    <property type="entry name" value="CYTOCHROME P450 508A4-RELATED"/>
    <property type="match status" value="1"/>
</dbReference>
<gene>
    <name evidence="10" type="ORF">CHS0354_042643</name>
</gene>
<evidence type="ECO:0000313" key="11">
    <source>
        <dbReference type="Proteomes" id="UP001195483"/>
    </source>
</evidence>
<keyword evidence="11" id="KW-1185">Reference proteome</keyword>
<dbReference type="PANTHER" id="PTHR24300:SF403">
    <property type="entry name" value="CYTOCHROME P450 306A1"/>
    <property type="match status" value="1"/>
</dbReference>